<evidence type="ECO:0000256" key="3">
    <source>
        <dbReference type="ARBA" id="ARBA00022475"/>
    </source>
</evidence>
<dbReference type="CDD" id="cd06261">
    <property type="entry name" value="TM_PBP2"/>
    <property type="match status" value="1"/>
</dbReference>
<dbReference type="Proteomes" id="UP000216446">
    <property type="component" value="Unassembled WGS sequence"/>
</dbReference>
<evidence type="ECO:0000313" key="10">
    <source>
        <dbReference type="Proteomes" id="UP000216446"/>
    </source>
</evidence>
<keyword evidence="6 7" id="KW-0472">Membrane</keyword>
<evidence type="ECO:0000256" key="5">
    <source>
        <dbReference type="ARBA" id="ARBA00022989"/>
    </source>
</evidence>
<comment type="subcellular location">
    <subcellularLocation>
        <location evidence="1 7">Cell membrane</location>
        <topology evidence="1 7">Multi-pass membrane protein</topology>
    </subcellularLocation>
</comment>
<name>A0A259TZC7_9BACT</name>
<feature type="transmembrane region" description="Helical" evidence="7">
    <location>
        <begin position="6"/>
        <end position="35"/>
    </location>
</feature>
<keyword evidence="3" id="KW-1003">Cell membrane</keyword>
<feature type="transmembrane region" description="Helical" evidence="7">
    <location>
        <begin position="47"/>
        <end position="68"/>
    </location>
</feature>
<evidence type="ECO:0000256" key="4">
    <source>
        <dbReference type="ARBA" id="ARBA00022692"/>
    </source>
</evidence>
<dbReference type="InterPro" id="IPR000515">
    <property type="entry name" value="MetI-like"/>
</dbReference>
<evidence type="ECO:0000259" key="8">
    <source>
        <dbReference type="PROSITE" id="PS50928"/>
    </source>
</evidence>
<reference evidence="9 10" key="1">
    <citation type="submission" date="2016-11" db="EMBL/GenBank/DDBJ databases">
        <title>Study of marine rhodopsin-containing bacteria.</title>
        <authorList>
            <person name="Yoshizawa S."/>
            <person name="Kumagai Y."/>
            <person name="Kogure K."/>
        </authorList>
    </citation>
    <scope>NUCLEOTIDE SEQUENCE [LARGE SCALE GENOMIC DNA]</scope>
    <source>
        <strain evidence="9 10">SG-29</strain>
    </source>
</reference>
<protein>
    <recommendedName>
        <fullName evidence="8">ABC transmembrane type-1 domain-containing protein</fullName>
    </recommendedName>
</protein>
<evidence type="ECO:0000256" key="2">
    <source>
        <dbReference type="ARBA" id="ARBA00022448"/>
    </source>
</evidence>
<feature type="transmembrane region" description="Helical" evidence="7">
    <location>
        <begin position="120"/>
        <end position="142"/>
    </location>
</feature>
<keyword evidence="5 7" id="KW-1133">Transmembrane helix</keyword>
<dbReference type="OrthoDB" id="9807047at2"/>
<comment type="caution">
    <text evidence="9">The sequence shown here is derived from an EMBL/GenBank/DDBJ whole genome shotgun (WGS) entry which is preliminary data.</text>
</comment>
<keyword evidence="4 7" id="KW-0812">Transmembrane</keyword>
<dbReference type="GO" id="GO:0005886">
    <property type="term" value="C:plasma membrane"/>
    <property type="evidence" value="ECO:0007669"/>
    <property type="project" value="UniProtKB-SubCell"/>
</dbReference>
<dbReference type="Gene3D" id="1.10.3720.10">
    <property type="entry name" value="MetI-like"/>
    <property type="match status" value="1"/>
</dbReference>
<dbReference type="PANTHER" id="PTHR30183">
    <property type="entry name" value="MOLYBDENUM TRANSPORT SYSTEM PERMEASE PROTEIN MODB"/>
    <property type="match status" value="1"/>
</dbReference>
<dbReference type="FunCoup" id="A0A259TZC7">
    <property type="interactions" value="164"/>
</dbReference>
<dbReference type="InterPro" id="IPR035906">
    <property type="entry name" value="MetI-like_sf"/>
</dbReference>
<dbReference type="SUPFAM" id="SSF161098">
    <property type="entry name" value="MetI-like"/>
    <property type="match status" value="1"/>
</dbReference>
<keyword evidence="10" id="KW-1185">Reference proteome</keyword>
<feature type="transmembrane region" description="Helical" evidence="7">
    <location>
        <begin position="74"/>
        <end position="99"/>
    </location>
</feature>
<feature type="domain" description="ABC transmembrane type-1" evidence="8">
    <location>
        <begin position="9"/>
        <end position="201"/>
    </location>
</feature>
<dbReference type="RefSeq" id="WP_094548166.1">
    <property type="nucleotide sequence ID" value="NZ_MQWB01000001.1"/>
</dbReference>
<dbReference type="GO" id="GO:0055085">
    <property type="term" value="P:transmembrane transport"/>
    <property type="evidence" value="ECO:0007669"/>
    <property type="project" value="InterPro"/>
</dbReference>
<sequence length="210" mass="21743">MSAADWAAVALSLRVAVAATALALIPGVALGWALARQRLRAAWLWEYAAMLPLVLPPVVTGYALLLVLPRSVAFTWGAGVLASAIVGFPLLVQTARVAFEGINPELEDAARADGARGSQVFGRVTLPLALPGVAAGAALHFARALGEFGATVVVAGNIPMQTQTLPLALFARLNSVGGERPALMLAGVSLVLSAACLGAYMVLVRRLRRT</sequence>
<gene>
    <name evidence="9" type="ORF">BSZ36_09200</name>
</gene>
<dbReference type="InParanoid" id="A0A259TZC7"/>
<dbReference type="Pfam" id="PF00528">
    <property type="entry name" value="BPD_transp_1"/>
    <property type="match status" value="1"/>
</dbReference>
<dbReference type="PANTHER" id="PTHR30183:SF3">
    <property type="entry name" value="MOLYBDENUM TRANSPORT SYSTEM PERMEASE PROTEIN MODB"/>
    <property type="match status" value="1"/>
</dbReference>
<evidence type="ECO:0000256" key="6">
    <source>
        <dbReference type="ARBA" id="ARBA00023136"/>
    </source>
</evidence>
<organism evidence="9 10">
    <name type="scientific">Rubricoccus marinus</name>
    <dbReference type="NCBI Taxonomy" id="716817"/>
    <lineage>
        <taxon>Bacteria</taxon>
        <taxon>Pseudomonadati</taxon>
        <taxon>Rhodothermota</taxon>
        <taxon>Rhodothermia</taxon>
        <taxon>Rhodothermales</taxon>
        <taxon>Rubricoccaceae</taxon>
        <taxon>Rubricoccus</taxon>
    </lineage>
</organism>
<dbReference type="AlphaFoldDB" id="A0A259TZC7"/>
<evidence type="ECO:0000313" key="9">
    <source>
        <dbReference type="EMBL" id="OZC03133.1"/>
    </source>
</evidence>
<dbReference type="PROSITE" id="PS50928">
    <property type="entry name" value="ABC_TM1"/>
    <property type="match status" value="1"/>
</dbReference>
<proteinExistence type="inferred from homology"/>
<evidence type="ECO:0000256" key="1">
    <source>
        <dbReference type="ARBA" id="ARBA00004651"/>
    </source>
</evidence>
<dbReference type="EMBL" id="MQWB01000001">
    <property type="protein sequence ID" value="OZC03133.1"/>
    <property type="molecule type" value="Genomic_DNA"/>
</dbReference>
<keyword evidence="2 7" id="KW-0813">Transport</keyword>
<feature type="transmembrane region" description="Helical" evidence="7">
    <location>
        <begin position="182"/>
        <end position="204"/>
    </location>
</feature>
<comment type="similarity">
    <text evidence="7">Belongs to the binding-protein-dependent transport system permease family.</text>
</comment>
<accession>A0A259TZC7</accession>
<evidence type="ECO:0000256" key="7">
    <source>
        <dbReference type="RuleBase" id="RU363032"/>
    </source>
</evidence>